<keyword evidence="5 9" id="KW-0694">RNA-binding</keyword>
<comment type="similarity">
    <text evidence="1 9 10">Belongs to the universal ribosomal protein uL1 family.</text>
</comment>
<evidence type="ECO:0000256" key="3">
    <source>
        <dbReference type="ARBA" id="ARBA00022730"/>
    </source>
</evidence>
<evidence type="ECO:0000313" key="12">
    <source>
        <dbReference type="Proteomes" id="UP000178602"/>
    </source>
</evidence>
<keyword evidence="6 9" id="KW-0689">Ribosomal protein</keyword>
<evidence type="ECO:0000256" key="7">
    <source>
        <dbReference type="ARBA" id="ARBA00023274"/>
    </source>
</evidence>
<dbReference type="InterPro" id="IPR028364">
    <property type="entry name" value="Ribosomal_uL1/biogenesis"/>
</dbReference>
<protein>
    <recommendedName>
        <fullName evidence="8 9">Large ribosomal subunit protein uL1</fullName>
    </recommendedName>
</protein>
<organism evidence="11 12">
    <name type="scientific">candidate division WOR-1 bacterium RIFOXYC12_FULL_54_18</name>
    <dbReference type="NCBI Taxonomy" id="1802584"/>
    <lineage>
        <taxon>Bacteria</taxon>
        <taxon>Bacillati</taxon>
        <taxon>Saganbacteria</taxon>
    </lineage>
</organism>
<dbReference type="GO" id="GO:0006412">
    <property type="term" value="P:translation"/>
    <property type="evidence" value="ECO:0007669"/>
    <property type="project" value="UniProtKB-UniRule"/>
</dbReference>
<dbReference type="InterPro" id="IPR002143">
    <property type="entry name" value="Ribosomal_uL1"/>
</dbReference>
<evidence type="ECO:0000256" key="8">
    <source>
        <dbReference type="ARBA" id="ARBA00035241"/>
    </source>
</evidence>
<dbReference type="Gene3D" id="3.30.190.20">
    <property type="match status" value="1"/>
</dbReference>
<keyword evidence="2 9" id="KW-0678">Repressor</keyword>
<dbReference type="PANTHER" id="PTHR36427:SF3">
    <property type="entry name" value="LARGE RIBOSOMAL SUBUNIT PROTEIN UL1M"/>
    <property type="match status" value="1"/>
</dbReference>
<keyword evidence="9" id="KW-0820">tRNA-binding</keyword>
<keyword evidence="3 9" id="KW-0699">rRNA-binding</keyword>
<gene>
    <name evidence="9" type="primary">rplA</name>
    <name evidence="11" type="ORF">A3K49_03325</name>
</gene>
<evidence type="ECO:0000256" key="1">
    <source>
        <dbReference type="ARBA" id="ARBA00010531"/>
    </source>
</evidence>
<comment type="subunit">
    <text evidence="9">Part of the 50S ribosomal subunit.</text>
</comment>
<dbReference type="PIRSF" id="PIRSF002155">
    <property type="entry name" value="Ribosomal_L1"/>
    <property type="match status" value="1"/>
</dbReference>
<dbReference type="Gene3D" id="3.40.50.790">
    <property type="match status" value="1"/>
</dbReference>
<dbReference type="Pfam" id="PF00687">
    <property type="entry name" value="Ribosomal_L1"/>
    <property type="match status" value="1"/>
</dbReference>
<sequence>MSGKKFNEKNKLINHDKKYTLQEGIALLKQTAWAKFDETVDLAIKLGVNTTKNPSIRGAVSLPSGSGKSKKIAVITSAAGVKEAEKAGAAVAGSEDLVEKIKNGFLDFDILIASPDMMGSVGKLGKMLGPKGLMPNPKTGTVTEDVAKAVAEFKGGKVEFKMDKGGAVHMVIGKVSFAPEALARNFKTALEAISRQKPSGLKGVYIRSITLSSTMGPGIKLDTRKTLEEVE</sequence>
<accession>A0A1F4T608</accession>
<dbReference type="Proteomes" id="UP000178602">
    <property type="component" value="Unassembled WGS sequence"/>
</dbReference>
<dbReference type="PROSITE" id="PS01199">
    <property type="entry name" value="RIBOSOMAL_L1"/>
    <property type="match status" value="1"/>
</dbReference>
<dbReference type="GO" id="GO:0019843">
    <property type="term" value="F:rRNA binding"/>
    <property type="evidence" value="ECO:0007669"/>
    <property type="project" value="UniProtKB-UniRule"/>
</dbReference>
<comment type="function">
    <text evidence="9">Binds directly to 23S rRNA. The L1 stalk is quite mobile in the ribosome, and is involved in E site tRNA release.</text>
</comment>
<evidence type="ECO:0000256" key="2">
    <source>
        <dbReference type="ARBA" id="ARBA00022491"/>
    </source>
</evidence>
<dbReference type="AlphaFoldDB" id="A0A1F4T608"/>
<dbReference type="GO" id="GO:0000049">
    <property type="term" value="F:tRNA binding"/>
    <property type="evidence" value="ECO:0007669"/>
    <property type="project" value="UniProtKB-KW"/>
</dbReference>
<dbReference type="InterPro" id="IPR023674">
    <property type="entry name" value="Ribosomal_uL1-like"/>
</dbReference>
<reference evidence="11 12" key="1">
    <citation type="journal article" date="2016" name="Nat. Commun.">
        <title>Thousands of microbial genomes shed light on interconnected biogeochemical processes in an aquifer system.</title>
        <authorList>
            <person name="Anantharaman K."/>
            <person name="Brown C.T."/>
            <person name="Hug L.A."/>
            <person name="Sharon I."/>
            <person name="Castelle C.J."/>
            <person name="Probst A.J."/>
            <person name="Thomas B.C."/>
            <person name="Singh A."/>
            <person name="Wilkins M.J."/>
            <person name="Karaoz U."/>
            <person name="Brodie E.L."/>
            <person name="Williams K.H."/>
            <person name="Hubbard S.S."/>
            <person name="Banfield J.F."/>
        </authorList>
    </citation>
    <scope>NUCLEOTIDE SEQUENCE [LARGE SCALE GENOMIC DNA]</scope>
</reference>
<dbReference type="CDD" id="cd00403">
    <property type="entry name" value="Ribosomal_L1"/>
    <property type="match status" value="1"/>
</dbReference>
<dbReference type="FunFam" id="3.40.50.790:FF:000001">
    <property type="entry name" value="50S ribosomal protein L1"/>
    <property type="match status" value="1"/>
</dbReference>
<dbReference type="EMBL" id="MEUG01000001">
    <property type="protein sequence ID" value="OGC28016.1"/>
    <property type="molecule type" value="Genomic_DNA"/>
</dbReference>
<dbReference type="PANTHER" id="PTHR36427">
    <property type="entry name" value="54S RIBOSOMAL PROTEIN L1, MITOCHONDRIAL"/>
    <property type="match status" value="1"/>
</dbReference>
<dbReference type="GO" id="GO:0003735">
    <property type="term" value="F:structural constituent of ribosome"/>
    <property type="evidence" value="ECO:0007669"/>
    <property type="project" value="InterPro"/>
</dbReference>
<dbReference type="NCBIfam" id="TIGR01169">
    <property type="entry name" value="rplA_bact"/>
    <property type="match status" value="1"/>
</dbReference>
<name>A0A1F4T608_UNCSA</name>
<dbReference type="HAMAP" id="MF_01318_B">
    <property type="entry name" value="Ribosomal_uL1_B"/>
    <property type="match status" value="1"/>
</dbReference>
<keyword evidence="7 9" id="KW-0687">Ribonucleoprotein</keyword>
<comment type="caution">
    <text evidence="11">The sequence shown here is derived from an EMBL/GenBank/DDBJ whole genome shotgun (WGS) entry which is preliminary data.</text>
</comment>
<dbReference type="GO" id="GO:0015934">
    <property type="term" value="C:large ribosomal subunit"/>
    <property type="evidence" value="ECO:0007669"/>
    <property type="project" value="InterPro"/>
</dbReference>
<dbReference type="InterPro" id="IPR005878">
    <property type="entry name" value="Ribosom_uL1_bac-type"/>
</dbReference>
<evidence type="ECO:0000256" key="5">
    <source>
        <dbReference type="ARBA" id="ARBA00022884"/>
    </source>
</evidence>
<comment type="function">
    <text evidence="9">Protein L1 is also a translational repressor protein, it controls the translation of the L11 operon by binding to its mRNA.</text>
</comment>
<evidence type="ECO:0000313" key="11">
    <source>
        <dbReference type="EMBL" id="OGC28016.1"/>
    </source>
</evidence>
<evidence type="ECO:0000256" key="4">
    <source>
        <dbReference type="ARBA" id="ARBA00022845"/>
    </source>
</evidence>
<dbReference type="InterPro" id="IPR016095">
    <property type="entry name" value="Ribosomal_uL1_3-a/b-sand"/>
</dbReference>
<evidence type="ECO:0000256" key="9">
    <source>
        <dbReference type="HAMAP-Rule" id="MF_01318"/>
    </source>
</evidence>
<evidence type="ECO:0000256" key="10">
    <source>
        <dbReference type="RuleBase" id="RU000659"/>
    </source>
</evidence>
<dbReference type="InterPro" id="IPR023673">
    <property type="entry name" value="Ribosomal_uL1_CS"/>
</dbReference>
<keyword evidence="4 9" id="KW-0810">Translation regulation</keyword>
<proteinExistence type="inferred from homology"/>
<evidence type="ECO:0000256" key="6">
    <source>
        <dbReference type="ARBA" id="ARBA00022980"/>
    </source>
</evidence>
<dbReference type="SUPFAM" id="SSF56808">
    <property type="entry name" value="Ribosomal protein L1"/>
    <property type="match status" value="1"/>
</dbReference>
<dbReference type="GO" id="GO:0006417">
    <property type="term" value="P:regulation of translation"/>
    <property type="evidence" value="ECO:0007669"/>
    <property type="project" value="UniProtKB-KW"/>
</dbReference>